<feature type="compositionally biased region" description="Basic and acidic residues" evidence="1">
    <location>
        <begin position="16"/>
        <end position="40"/>
    </location>
</feature>
<dbReference type="Proteomes" id="UP001309876">
    <property type="component" value="Unassembled WGS sequence"/>
</dbReference>
<comment type="caution">
    <text evidence="3">The sequence shown here is derived from an EMBL/GenBank/DDBJ whole genome shotgun (WGS) entry which is preliminary data.</text>
</comment>
<sequence>MPKDKEKSINPAQQQRKLEKAKALKKGKAELQARRNEKLARRNPNSIQRQIDDLKALEAAGDIKPREKAILADLERDLKAVNKARETLGDKAPFQSSRPQRSDIPQSTLGKRHRDGERKHNERREGPGNESSDTDESVRNIPWPEDTPPPIPNEFKRNRQNPTVNFGSGSRTYNAPAEPAQAKTTYESAPQIRDLKKEAVSRFVPNIVKRKQEAVRGSTGQLLEPEELDRLEQEGYIQSNVPGGPSTQAAQSVPKFSQYAPKNINDLQRLKDEEEAFEREMAMQDGDQADDPFYRKVADDPAEAEDSFHTEVLDEPDEYQNSIEEDAKNPQPNQEHDPYQPRIRDFAIDPLSRPPSLNASFRSDATEVIPDEELEAYRLTIPPRSQPTPSFLEAVRLDEEAARRSAVPQPEAVTIVRRASTPPPPTRQVQMQEVIDEDLLRDFV</sequence>
<reference evidence="3 4" key="1">
    <citation type="submission" date="2023-08" db="EMBL/GenBank/DDBJ databases">
        <title>Black Yeasts Isolated from many extreme environments.</title>
        <authorList>
            <person name="Coleine C."/>
            <person name="Stajich J.E."/>
            <person name="Selbmann L."/>
        </authorList>
    </citation>
    <scope>NUCLEOTIDE SEQUENCE [LARGE SCALE GENOMIC DNA]</scope>
    <source>
        <strain evidence="3 4">CCFEE 5910</strain>
    </source>
</reference>
<feature type="compositionally biased region" description="Polar residues" evidence="1">
    <location>
        <begin position="160"/>
        <end position="173"/>
    </location>
</feature>
<dbReference type="AlphaFoldDB" id="A0AAN7SXF6"/>
<proteinExistence type="predicted"/>
<feature type="compositionally biased region" description="Polar residues" evidence="1">
    <location>
        <begin position="94"/>
        <end position="109"/>
    </location>
</feature>
<dbReference type="GO" id="GO:0006396">
    <property type="term" value="P:RNA processing"/>
    <property type="evidence" value="ECO:0007669"/>
    <property type="project" value="InterPro"/>
</dbReference>
<feature type="compositionally biased region" description="Basic and acidic residues" evidence="1">
    <location>
        <begin position="334"/>
        <end position="343"/>
    </location>
</feature>
<protein>
    <recommendedName>
        <fullName evidence="2">Wbp11/ELF5/Saf1 N-terminal domain-containing protein</fullName>
    </recommendedName>
</protein>
<dbReference type="InterPro" id="IPR019007">
    <property type="entry name" value="Wbp11/ELF5/Saf1_N"/>
</dbReference>
<evidence type="ECO:0000313" key="4">
    <source>
        <dbReference type="Proteomes" id="UP001309876"/>
    </source>
</evidence>
<feature type="compositionally biased region" description="Basic and acidic residues" evidence="1">
    <location>
        <begin position="271"/>
        <end position="282"/>
    </location>
</feature>
<evidence type="ECO:0000256" key="1">
    <source>
        <dbReference type="SAM" id="MobiDB-lite"/>
    </source>
</evidence>
<dbReference type="EMBL" id="JAVRRJ010000007">
    <property type="protein sequence ID" value="KAK5083141.1"/>
    <property type="molecule type" value="Genomic_DNA"/>
</dbReference>
<dbReference type="Pfam" id="PF09429">
    <property type="entry name" value="Wbp11"/>
    <property type="match status" value="1"/>
</dbReference>
<feature type="region of interest" description="Disordered" evidence="1">
    <location>
        <begin position="271"/>
        <end position="343"/>
    </location>
</feature>
<evidence type="ECO:0000313" key="3">
    <source>
        <dbReference type="EMBL" id="KAK5083141.1"/>
    </source>
</evidence>
<feature type="region of interest" description="Disordered" evidence="1">
    <location>
        <begin position="86"/>
        <end position="188"/>
    </location>
</feature>
<feature type="region of interest" description="Disordered" evidence="1">
    <location>
        <begin position="1"/>
        <end position="47"/>
    </location>
</feature>
<keyword evidence="4" id="KW-1185">Reference proteome</keyword>
<organism evidence="3 4">
    <name type="scientific">Lithohypha guttulata</name>
    <dbReference type="NCBI Taxonomy" id="1690604"/>
    <lineage>
        <taxon>Eukaryota</taxon>
        <taxon>Fungi</taxon>
        <taxon>Dikarya</taxon>
        <taxon>Ascomycota</taxon>
        <taxon>Pezizomycotina</taxon>
        <taxon>Eurotiomycetes</taxon>
        <taxon>Chaetothyriomycetidae</taxon>
        <taxon>Chaetothyriales</taxon>
        <taxon>Trichomeriaceae</taxon>
        <taxon>Lithohypha</taxon>
    </lineage>
</organism>
<accession>A0AAN7SXF6</accession>
<feature type="domain" description="Wbp11/ELF5/Saf1 N-terminal" evidence="2">
    <location>
        <begin position="6"/>
        <end position="83"/>
    </location>
</feature>
<name>A0AAN7SXF6_9EURO</name>
<feature type="compositionally biased region" description="Basic and acidic residues" evidence="1">
    <location>
        <begin position="114"/>
        <end position="127"/>
    </location>
</feature>
<evidence type="ECO:0000259" key="2">
    <source>
        <dbReference type="Pfam" id="PF09429"/>
    </source>
</evidence>
<gene>
    <name evidence="3" type="ORF">LTR05_007024</name>
</gene>